<dbReference type="PANTHER" id="PTHR23028:SF127">
    <property type="entry name" value="ACYL_TRANSF_3 DOMAIN-CONTAINING PROTEIN-RELATED"/>
    <property type="match status" value="1"/>
</dbReference>
<comment type="caution">
    <text evidence="1">The sequence shown here is derived from an EMBL/GenBank/DDBJ whole genome shotgun (WGS) entry which is preliminary data.</text>
</comment>
<evidence type="ECO:0000313" key="2">
    <source>
        <dbReference type="Proteomes" id="UP001432027"/>
    </source>
</evidence>
<feature type="non-terminal residue" evidence="1">
    <location>
        <position position="1"/>
    </location>
</feature>
<dbReference type="GO" id="GO:0000271">
    <property type="term" value="P:polysaccharide biosynthetic process"/>
    <property type="evidence" value="ECO:0007669"/>
    <property type="project" value="TreeGrafter"/>
</dbReference>
<dbReference type="AlphaFoldDB" id="A0AAV5UKP4"/>
<protein>
    <submittedName>
        <fullName evidence="1">Uncharacterized protein</fullName>
    </submittedName>
</protein>
<reference evidence="1" key="1">
    <citation type="submission" date="2023-10" db="EMBL/GenBank/DDBJ databases">
        <title>Genome assembly of Pristionchus species.</title>
        <authorList>
            <person name="Yoshida K."/>
            <person name="Sommer R.J."/>
        </authorList>
    </citation>
    <scope>NUCLEOTIDE SEQUENCE</scope>
    <source>
        <strain evidence="1">RS0144</strain>
    </source>
</reference>
<dbReference type="EMBL" id="BTSX01000006">
    <property type="protein sequence ID" value="GMT07661.1"/>
    <property type="molecule type" value="Genomic_DNA"/>
</dbReference>
<proteinExistence type="predicted"/>
<dbReference type="GO" id="GO:0016020">
    <property type="term" value="C:membrane"/>
    <property type="evidence" value="ECO:0007669"/>
    <property type="project" value="TreeGrafter"/>
</dbReference>
<gene>
    <name evidence="1" type="ORF">PENTCL1PPCAC_29835</name>
</gene>
<accession>A0AAV5UKP4</accession>
<organism evidence="1 2">
    <name type="scientific">Pristionchus entomophagus</name>
    <dbReference type="NCBI Taxonomy" id="358040"/>
    <lineage>
        <taxon>Eukaryota</taxon>
        <taxon>Metazoa</taxon>
        <taxon>Ecdysozoa</taxon>
        <taxon>Nematoda</taxon>
        <taxon>Chromadorea</taxon>
        <taxon>Rhabditida</taxon>
        <taxon>Rhabditina</taxon>
        <taxon>Diplogasteromorpha</taxon>
        <taxon>Diplogasteroidea</taxon>
        <taxon>Neodiplogasteridae</taxon>
        <taxon>Pristionchus</taxon>
    </lineage>
</organism>
<dbReference type="PANTHER" id="PTHR23028">
    <property type="entry name" value="ACETYLTRANSFERASE"/>
    <property type="match status" value="1"/>
</dbReference>
<name>A0AAV5UKP4_9BILA</name>
<feature type="non-terminal residue" evidence="1">
    <location>
        <position position="101"/>
    </location>
</feature>
<dbReference type="Proteomes" id="UP001432027">
    <property type="component" value="Unassembled WGS sequence"/>
</dbReference>
<sequence>QVFILHAFPTPANIMEVENARIKEGKPIEGYMEEAIESDAVSMRRRIVEIAAHCKKCVIYDLMPLHMDKGRFMVLNPLTHLHYFEEEKHHTLIGTAQYKIL</sequence>
<evidence type="ECO:0000313" key="1">
    <source>
        <dbReference type="EMBL" id="GMT07661.1"/>
    </source>
</evidence>
<keyword evidence="2" id="KW-1185">Reference proteome</keyword>
<dbReference type="InterPro" id="IPR050879">
    <property type="entry name" value="Acyltransferase_3"/>
</dbReference>